<dbReference type="Proteomes" id="UP000008549">
    <property type="component" value="Unassembled WGS sequence"/>
</dbReference>
<reference evidence="1 2" key="1">
    <citation type="journal article" date="2003" name="PLoS Biol.">
        <title>The genome sequence of Caenorhabditis briggsae: a platform for comparative genomics.</title>
        <authorList>
            <person name="Stein L.D."/>
            <person name="Bao Z."/>
            <person name="Blasiar D."/>
            <person name="Blumenthal T."/>
            <person name="Brent M.R."/>
            <person name="Chen N."/>
            <person name="Chinwalla A."/>
            <person name="Clarke L."/>
            <person name="Clee C."/>
            <person name="Coghlan A."/>
            <person name="Coulson A."/>
            <person name="D'Eustachio P."/>
            <person name="Fitch D.H."/>
            <person name="Fulton L.A."/>
            <person name="Fulton R.E."/>
            <person name="Griffiths-Jones S."/>
            <person name="Harris T.W."/>
            <person name="Hillier L.W."/>
            <person name="Kamath R."/>
            <person name="Kuwabara P.E."/>
            <person name="Mardis E.R."/>
            <person name="Marra M.A."/>
            <person name="Miner T.L."/>
            <person name="Minx P."/>
            <person name="Mullikin J.C."/>
            <person name="Plumb R.W."/>
            <person name="Rogers J."/>
            <person name="Schein J.E."/>
            <person name="Sohrmann M."/>
            <person name="Spieth J."/>
            <person name="Stajich J.E."/>
            <person name="Wei C."/>
            <person name="Willey D."/>
            <person name="Wilson R.K."/>
            <person name="Durbin R."/>
            <person name="Waterston R.H."/>
        </authorList>
    </citation>
    <scope>NUCLEOTIDE SEQUENCE [LARGE SCALE GENOMIC DNA]</scope>
    <source>
        <strain evidence="1 2">AF16</strain>
    </source>
</reference>
<dbReference type="AlphaFoldDB" id="A8WKC6"/>
<dbReference type="PANTHER" id="PTHR36159:SF1">
    <property type="entry name" value="RETROVIRUS-RELATED POL POLYPROTEIN FROM TRANSPOSON 412-LIKE PROTEIN"/>
    <property type="match status" value="1"/>
</dbReference>
<name>A8WKC6_CAEBR</name>
<dbReference type="KEGG" id="cbr:CBG_24269"/>
<reference evidence="1 2" key="2">
    <citation type="journal article" date="2011" name="PLoS Genet.">
        <title>Caenorhabditis briggsae recombinant inbred line genotypes reveal inter-strain incompatibility and the evolution of recombination.</title>
        <authorList>
            <person name="Ross J.A."/>
            <person name="Koboldt D.C."/>
            <person name="Staisch J.E."/>
            <person name="Chamberlin H.M."/>
            <person name="Gupta B.P."/>
            <person name="Miller R.D."/>
            <person name="Baird S.E."/>
            <person name="Haag E.S."/>
        </authorList>
    </citation>
    <scope>NUCLEOTIDE SEQUENCE [LARGE SCALE GENOMIC DNA]</scope>
    <source>
        <strain evidence="1 2">AF16</strain>
    </source>
</reference>
<keyword evidence="2" id="KW-1185">Reference proteome</keyword>
<dbReference type="GeneID" id="68916608"/>
<dbReference type="RefSeq" id="XP_045091291.1">
    <property type="nucleotide sequence ID" value="XM_045240855.1"/>
</dbReference>
<sequence>MIEAVDRILVVDASIVTDTSIQKENLISSSLNQHGEINFVIETCDQYLHLHKSYIYLEVDLSKLDDTALAETDEVSLTNNAPMFLFDRATYSMDGVQVENIWILVELV</sequence>
<dbReference type="EMBL" id="HE601045">
    <property type="protein sequence ID" value="CAP20920.1"/>
    <property type="molecule type" value="Genomic_DNA"/>
</dbReference>
<dbReference type="HOGENOM" id="CLU_2199318_0_0_1"/>
<gene>
    <name evidence="1" type="ORF">CBG24269</name>
    <name evidence="1" type="ORF">CBG_24269</name>
</gene>
<dbReference type="PANTHER" id="PTHR36159">
    <property type="entry name" value="PROTEIN CBG23766"/>
    <property type="match status" value="1"/>
</dbReference>
<organism evidence="1 2">
    <name type="scientific">Caenorhabditis briggsae</name>
    <dbReference type="NCBI Taxonomy" id="6238"/>
    <lineage>
        <taxon>Eukaryota</taxon>
        <taxon>Metazoa</taxon>
        <taxon>Ecdysozoa</taxon>
        <taxon>Nematoda</taxon>
        <taxon>Chromadorea</taxon>
        <taxon>Rhabditida</taxon>
        <taxon>Rhabditina</taxon>
        <taxon>Rhabditomorpha</taxon>
        <taxon>Rhabditoidea</taxon>
        <taxon>Rhabditidae</taxon>
        <taxon>Peloderinae</taxon>
        <taxon>Caenorhabditis</taxon>
    </lineage>
</organism>
<evidence type="ECO:0000313" key="2">
    <source>
        <dbReference type="Proteomes" id="UP000008549"/>
    </source>
</evidence>
<protein>
    <submittedName>
        <fullName evidence="1">Protein CBG24269</fullName>
    </submittedName>
</protein>
<proteinExistence type="predicted"/>
<accession>A8WKC6</accession>
<dbReference type="CTD" id="68916608"/>
<evidence type="ECO:0000313" key="1">
    <source>
        <dbReference type="EMBL" id="CAP20920.1"/>
    </source>
</evidence>